<dbReference type="InterPro" id="IPR000014">
    <property type="entry name" value="PAS"/>
</dbReference>
<feature type="compositionally biased region" description="Basic residues" evidence="3">
    <location>
        <begin position="357"/>
        <end position="372"/>
    </location>
</feature>
<feature type="domain" description="PAS" evidence="4">
    <location>
        <begin position="133"/>
        <end position="210"/>
    </location>
</feature>
<keyword evidence="1" id="KW-0675">Receptor</keyword>
<dbReference type="GO" id="GO:0009881">
    <property type="term" value="F:photoreceptor activity"/>
    <property type="evidence" value="ECO:0007669"/>
    <property type="project" value="UniProtKB-KW"/>
</dbReference>
<keyword evidence="1" id="KW-0600">Photoreceptor protein</keyword>
<accession>A0AAW1SE73</accession>
<evidence type="ECO:0000256" key="1">
    <source>
        <dbReference type="ARBA" id="ARBA00022543"/>
    </source>
</evidence>
<keyword evidence="6" id="KW-1185">Reference proteome</keyword>
<protein>
    <recommendedName>
        <fullName evidence="4">PAS domain-containing protein</fullName>
    </recommendedName>
</protein>
<reference evidence="5 6" key="1">
    <citation type="journal article" date="2024" name="Nat. Commun.">
        <title>Phylogenomics reveals the evolutionary origins of lichenization in chlorophyte algae.</title>
        <authorList>
            <person name="Puginier C."/>
            <person name="Libourel C."/>
            <person name="Otte J."/>
            <person name="Skaloud P."/>
            <person name="Haon M."/>
            <person name="Grisel S."/>
            <person name="Petersen M."/>
            <person name="Berrin J.G."/>
            <person name="Delaux P.M."/>
            <person name="Dal Grande F."/>
            <person name="Keller J."/>
        </authorList>
    </citation>
    <scope>NUCLEOTIDE SEQUENCE [LARGE SCALE GENOMIC DNA]</scope>
    <source>
        <strain evidence="5 6">SAG 2145</strain>
    </source>
</reference>
<dbReference type="Gene3D" id="3.30.450.20">
    <property type="entry name" value="PAS domain"/>
    <property type="match status" value="1"/>
</dbReference>
<name>A0AAW1SE73_9CHLO</name>
<evidence type="ECO:0000256" key="2">
    <source>
        <dbReference type="ARBA" id="ARBA00022606"/>
    </source>
</evidence>
<dbReference type="Pfam" id="PF13426">
    <property type="entry name" value="PAS_9"/>
    <property type="match status" value="1"/>
</dbReference>
<feature type="region of interest" description="Disordered" evidence="3">
    <location>
        <begin position="100"/>
        <end position="122"/>
    </location>
</feature>
<gene>
    <name evidence="5" type="ORF">WJX74_000309</name>
</gene>
<sequence length="467" mass="49481">MGQACIKGPKSAGRQEQSHAASGDSLEHTAAKQPEVHIPEGLDSTNLPEAKESYDAADIQARSAQVRDPLEPISITASGNGHLPAAFLASTIPSSITSASVDQSGRRVVSGSSSHSEAETDGLVPSEVELLRNYTQLAEMLTFSPYALMLIDIEVEAQPVVFASQALLKLLGLLDDELLDKPWREVLRTPFRHEAHSDVQGRIQEAFETGCEFRETAACLDADQELMTLQLLFLPVAKDPESGITHYICIIVAHNEGKTGNKGHDASSPVPLPKLPVNLDDVPTARYVSITMKALPKEQLLGLTSAAAAAGSPRPAGSPKIRRPSSLGLAVAGIPSSTPEPDAPPAPPTGGAALLGRGRKNGKGKVVKRKSRFATEAGAEEDTQDDSPSGDQGWATDDGPLGNLRYDSALMGAISSQKGQKVPSNRVPRTKEEVWLHRLRDMLTTEIGSSDTVAKPEALALANVTST</sequence>
<keyword evidence="1" id="KW-0157">Chromophore</keyword>
<evidence type="ECO:0000256" key="3">
    <source>
        <dbReference type="SAM" id="MobiDB-lite"/>
    </source>
</evidence>
<dbReference type="EMBL" id="JALJOS010000001">
    <property type="protein sequence ID" value="KAK9844272.1"/>
    <property type="molecule type" value="Genomic_DNA"/>
</dbReference>
<evidence type="ECO:0000313" key="5">
    <source>
        <dbReference type="EMBL" id="KAK9844272.1"/>
    </source>
</evidence>
<keyword evidence="2" id="KW-0716">Sensory transduction</keyword>
<feature type="region of interest" description="Disordered" evidence="3">
    <location>
        <begin position="330"/>
        <end position="402"/>
    </location>
</feature>
<evidence type="ECO:0000259" key="4">
    <source>
        <dbReference type="PROSITE" id="PS50112"/>
    </source>
</evidence>
<comment type="caution">
    <text evidence="5">The sequence shown here is derived from an EMBL/GenBank/DDBJ whole genome shotgun (WGS) entry which is preliminary data.</text>
</comment>
<organism evidence="5 6">
    <name type="scientific">Apatococcus lobatus</name>
    <dbReference type="NCBI Taxonomy" id="904363"/>
    <lineage>
        <taxon>Eukaryota</taxon>
        <taxon>Viridiplantae</taxon>
        <taxon>Chlorophyta</taxon>
        <taxon>core chlorophytes</taxon>
        <taxon>Trebouxiophyceae</taxon>
        <taxon>Chlorellales</taxon>
        <taxon>Chlorellaceae</taxon>
        <taxon>Apatococcus</taxon>
    </lineage>
</organism>
<feature type="compositionally biased region" description="Low complexity" evidence="3">
    <location>
        <begin position="100"/>
        <end position="114"/>
    </location>
</feature>
<feature type="compositionally biased region" description="Basic and acidic residues" evidence="3">
    <location>
        <begin position="25"/>
        <end position="40"/>
    </location>
</feature>
<dbReference type="SUPFAM" id="SSF55785">
    <property type="entry name" value="PYP-like sensor domain (PAS domain)"/>
    <property type="match status" value="1"/>
</dbReference>
<dbReference type="Proteomes" id="UP001438707">
    <property type="component" value="Unassembled WGS sequence"/>
</dbReference>
<dbReference type="InterPro" id="IPR035965">
    <property type="entry name" value="PAS-like_dom_sf"/>
</dbReference>
<feature type="region of interest" description="Disordered" evidence="3">
    <location>
        <begin position="1"/>
        <end position="47"/>
    </location>
</feature>
<evidence type="ECO:0000313" key="6">
    <source>
        <dbReference type="Proteomes" id="UP001438707"/>
    </source>
</evidence>
<proteinExistence type="predicted"/>
<dbReference type="PROSITE" id="PS50112">
    <property type="entry name" value="PAS"/>
    <property type="match status" value="1"/>
</dbReference>
<dbReference type="AlphaFoldDB" id="A0AAW1SE73"/>